<evidence type="ECO:0000256" key="1">
    <source>
        <dbReference type="ARBA" id="ARBA00000085"/>
    </source>
</evidence>
<keyword evidence="3 6" id="KW-0597">Phosphoprotein</keyword>
<dbReference type="InterPro" id="IPR000014">
    <property type="entry name" value="PAS"/>
</dbReference>
<proteinExistence type="predicted"/>
<feature type="domain" description="Response regulatory" evidence="9">
    <location>
        <begin position="4"/>
        <end position="118"/>
    </location>
</feature>
<dbReference type="Pfam" id="PF08448">
    <property type="entry name" value="PAS_4"/>
    <property type="match status" value="1"/>
</dbReference>
<evidence type="ECO:0000256" key="6">
    <source>
        <dbReference type="PROSITE-ProRule" id="PRU00169"/>
    </source>
</evidence>
<evidence type="ECO:0000259" key="9">
    <source>
        <dbReference type="PROSITE" id="PS50110"/>
    </source>
</evidence>
<evidence type="ECO:0000259" key="8">
    <source>
        <dbReference type="PROSITE" id="PS50109"/>
    </source>
</evidence>
<feature type="coiled-coil region" evidence="7">
    <location>
        <begin position="418"/>
        <end position="459"/>
    </location>
</feature>
<dbReference type="SMART" id="SM00448">
    <property type="entry name" value="REC"/>
    <property type="match status" value="1"/>
</dbReference>
<dbReference type="Gene3D" id="3.30.565.10">
    <property type="entry name" value="Histidine kinase-like ATPase, C-terminal domain"/>
    <property type="match status" value="1"/>
</dbReference>
<dbReference type="Pfam" id="PF02518">
    <property type="entry name" value="HATPase_c"/>
    <property type="match status" value="1"/>
</dbReference>
<dbReference type="InterPro" id="IPR003661">
    <property type="entry name" value="HisK_dim/P_dom"/>
</dbReference>
<dbReference type="InterPro" id="IPR035965">
    <property type="entry name" value="PAS-like_dom_sf"/>
</dbReference>
<gene>
    <name evidence="11" type="ORF">ENU74_06290</name>
</gene>
<dbReference type="InterPro" id="IPR036097">
    <property type="entry name" value="HisK_dim/P_sf"/>
</dbReference>
<dbReference type="Gene3D" id="3.30.450.20">
    <property type="entry name" value="PAS domain"/>
    <property type="match status" value="1"/>
</dbReference>
<dbReference type="Pfam" id="PF00512">
    <property type="entry name" value="HisKA"/>
    <property type="match status" value="1"/>
</dbReference>
<dbReference type="InterPro" id="IPR000700">
    <property type="entry name" value="PAS-assoc_C"/>
</dbReference>
<name>A0A7V3ZWK1_UNCW3</name>
<keyword evidence="5" id="KW-0418">Kinase</keyword>
<dbReference type="InterPro" id="IPR004358">
    <property type="entry name" value="Sig_transdc_His_kin-like_C"/>
</dbReference>
<dbReference type="PROSITE" id="PS50109">
    <property type="entry name" value="HIS_KIN"/>
    <property type="match status" value="1"/>
</dbReference>
<dbReference type="PRINTS" id="PR00344">
    <property type="entry name" value="BCTRLSENSOR"/>
</dbReference>
<dbReference type="Gene3D" id="3.40.50.2300">
    <property type="match status" value="1"/>
</dbReference>
<dbReference type="InterPro" id="IPR036890">
    <property type="entry name" value="HATPase_C_sf"/>
</dbReference>
<dbReference type="InterPro" id="IPR005467">
    <property type="entry name" value="His_kinase_dom"/>
</dbReference>
<protein>
    <recommendedName>
        <fullName evidence="2">histidine kinase</fullName>
        <ecNumber evidence="2">2.7.13.3</ecNumber>
    </recommendedName>
</protein>
<evidence type="ECO:0000256" key="5">
    <source>
        <dbReference type="ARBA" id="ARBA00022777"/>
    </source>
</evidence>
<dbReference type="SUPFAM" id="SSF52172">
    <property type="entry name" value="CheY-like"/>
    <property type="match status" value="1"/>
</dbReference>
<dbReference type="NCBIfam" id="TIGR00229">
    <property type="entry name" value="sensory_box"/>
    <property type="match status" value="1"/>
</dbReference>
<dbReference type="EC" id="2.7.13.3" evidence="2"/>
<dbReference type="GO" id="GO:0000155">
    <property type="term" value="F:phosphorelay sensor kinase activity"/>
    <property type="evidence" value="ECO:0007669"/>
    <property type="project" value="InterPro"/>
</dbReference>
<dbReference type="SUPFAM" id="SSF55874">
    <property type="entry name" value="ATPase domain of HSP90 chaperone/DNA topoisomerase II/histidine kinase"/>
    <property type="match status" value="1"/>
</dbReference>
<dbReference type="InterPro" id="IPR011006">
    <property type="entry name" value="CheY-like_superfamily"/>
</dbReference>
<comment type="catalytic activity">
    <reaction evidence="1">
        <text>ATP + protein L-histidine = ADP + protein N-phospho-L-histidine.</text>
        <dbReference type="EC" id="2.7.13.3"/>
    </reaction>
</comment>
<dbReference type="PANTHER" id="PTHR43547:SF2">
    <property type="entry name" value="HYBRID SIGNAL TRANSDUCTION HISTIDINE KINASE C"/>
    <property type="match status" value="1"/>
</dbReference>
<dbReference type="EMBL" id="DTDR01000151">
    <property type="protein sequence ID" value="HGK64179.1"/>
    <property type="molecule type" value="Genomic_DNA"/>
</dbReference>
<dbReference type="InterPro" id="IPR003594">
    <property type="entry name" value="HATPase_dom"/>
</dbReference>
<evidence type="ECO:0000256" key="3">
    <source>
        <dbReference type="ARBA" id="ARBA00022553"/>
    </source>
</evidence>
<evidence type="ECO:0000256" key="2">
    <source>
        <dbReference type="ARBA" id="ARBA00012438"/>
    </source>
</evidence>
<keyword evidence="4" id="KW-0808">Transferase</keyword>
<dbReference type="PROSITE" id="PS50110">
    <property type="entry name" value="RESPONSE_REGULATORY"/>
    <property type="match status" value="1"/>
</dbReference>
<evidence type="ECO:0000256" key="7">
    <source>
        <dbReference type="SAM" id="Coils"/>
    </source>
</evidence>
<dbReference type="InterPro" id="IPR001789">
    <property type="entry name" value="Sig_transdc_resp-reg_receiver"/>
</dbReference>
<feature type="modified residue" description="4-aspartylphosphate" evidence="6">
    <location>
        <position position="52"/>
    </location>
</feature>
<dbReference type="Pfam" id="PF00072">
    <property type="entry name" value="Response_reg"/>
    <property type="match status" value="1"/>
</dbReference>
<dbReference type="InterPro" id="IPR013656">
    <property type="entry name" value="PAS_4"/>
</dbReference>
<feature type="domain" description="Histidine kinase" evidence="8">
    <location>
        <begin position="473"/>
        <end position="691"/>
    </location>
</feature>
<dbReference type="CDD" id="cd00082">
    <property type="entry name" value="HisKA"/>
    <property type="match status" value="1"/>
</dbReference>
<dbReference type="Gene3D" id="1.10.287.130">
    <property type="match status" value="1"/>
</dbReference>
<evidence type="ECO:0000259" key="10">
    <source>
        <dbReference type="PROSITE" id="PS50113"/>
    </source>
</evidence>
<dbReference type="FunFam" id="3.30.565.10:FF:000006">
    <property type="entry name" value="Sensor histidine kinase WalK"/>
    <property type="match status" value="1"/>
</dbReference>
<comment type="caution">
    <text evidence="11">The sequence shown here is derived from an EMBL/GenBank/DDBJ whole genome shotgun (WGS) entry which is preliminary data.</text>
</comment>
<evidence type="ECO:0000313" key="11">
    <source>
        <dbReference type="EMBL" id="HGK64179.1"/>
    </source>
</evidence>
<feature type="domain" description="PAC" evidence="10">
    <location>
        <begin position="374"/>
        <end position="427"/>
    </location>
</feature>
<accession>A0A7V3ZWK1</accession>
<organism evidence="11">
    <name type="scientific">candidate division WOR-3 bacterium</name>
    <dbReference type="NCBI Taxonomy" id="2052148"/>
    <lineage>
        <taxon>Bacteria</taxon>
        <taxon>Bacteria division WOR-3</taxon>
    </lineage>
</organism>
<dbReference type="AlphaFoldDB" id="A0A7V3ZWK1"/>
<dbReference type="SMART" id="SM00388">
    <property type="entry name" value="HisKA"/>
    <property type="match status" value="1"/>
</dbReference>
<dbReference type="CDD" id="cd00130">
    <property type="entry name" value="PAS"/>
    <property type="match status" value="1"/>
</dbReference>
<evidence type="ECO:0000256" key="4">
    <source>
        <dbReference type="ARBA" id="ARBA00022679"/>
    </source>
</evidence>
<keyword evidence="7" id="KW-0175">Coiled coil</keyword>
<dbReference type="SMART" id="SM00387">
    <property type="entry name" value="HATPase_c"/>
    <property type="match status" value="1"/>
</dbReference>
<reference evidence="11" key="1">
    <citation type="journal article" date="2020" name="mSystems">
        <title>Genome- and Community-Level Interaction Insights into Carbon Utilization and Element Cycling Functions of Hydrothermarchaeota in Hydrothermal Sediment.</title>
        <authorList>
            <person name="Zhou Z."/>
            <person name="Liu Y."/>
            <person name="Xu W."/>
            <person name="Pan J."/>
            <person name="Luo Z.H."/>
            <person name="Li M."/>
        </authorList>
    </citation>
    <scope>NUCLEOTIDE SEQUENCE [LARGE SCALE GENOMIC DNA]</scope>
    <source>
        <strain evidence="11">SpSt-697</strain>
    </source>
</reference>
<dbReference type="SMART" id="SM00091">
    <property type="entry name" value="PAS"/>
    <property type="match status" value="1"/>
</dbReference>
<dbReference type="SUPFAM" id="SSF47384">
    <property type="entry name" value="Homodimeric domain of signal transducing histidine kinase"/>
    <property type="match status" value="1"/>
</dbReference>
<dbReference type="PANTHER" id="PTHR43547">
    <property type="entry name" value="TWO-COMPONENT HISTIDINE KINASE"/>
    <property type="match status" value="1"/>
</dbReference>
<dbReference type="SUPFAM" id="SSF55785">
    <property type="entry name" value="PYP-like sensor domain (PAS domain)"/>
    <property type="match status" value="1"/>
</dbReference>
<dbReference type="PROSITE" id="PS50113">
    <property type="entry name" value="PAC"/>
    <property type="match status" value="1"/>
</dbReference>
<sequence>MNKKILIVDDDTLFSQSLKEILASRGYEVATANTAQEALTKINEDYEVWIVDLKLPDKDGLELVEEIKTIKFPPPIIIILTGFSSLPAAKKAITLKADAYLEKPIDPDRLFLTLYQLLKEKEEEYNRFNYLKKILEKASLPAALIVDSKIIFYNYSFPIEKWQPFDLTNRNDLKIDNQLYRCVAIPVEEKVSLIFLINLSDKERLIEEYQTIFSYLPFKIYLVKDNYQVVGQNKFCYQIFKNYSYPCSFFGETCLLLQAKTAKSAVKALKIIEGKHWEENCLPLKNNQFLLFFIDRSEEVEKNQKLYLATEEWEKTFNAINDMIVIIDKNFNILKVNKATYQFFNNKKLIGKKCHEIFHQTKEPIINCPFVKTLRTKTSFTEEIEINDQTFIISVSPIFDEKGEVERCVHVARNITNLKIIEENLREKTKELTILNQELQNSQKELIKTAERLAKTNEELIKLSNAKTEFVQILSHEMRTPLTAILEGSNLLYENCQEADAKKLLQLIKNNAQKLFELINDLLDLTKIESGRIELLPQAVDINKIFSQLINNLQVIAKEKGVKIIKEIDEKIPLAFVDENAFYRIIVNLLSNAVKYSKENGEIRIRAFPHFQEKKIIISIKDNGIGIPKSEQYKVFQKFAQIVHPGYQPIKGTGLGLALCKELVEKSGGSIWFESEEHKGTTFYFTIPIYEEEEDFQYYKQQLLKKAKELNLDLGIFLIKKDGEDFKKEEKEMIKNLVKDFMSETAEIKNFYKKIVVMVIGKEKELKEKFKKFNRLIRQAIKGIIIEEQYEKDFNN</sequence>